<dbReference type="PANTHER" id="PTHR43677">
    <property type="entry name" value="SHORT-CHAIN DEHYDROGENASE/REDUCTASE"/>
    <property type="match status" value="1"/>
</dbReference>
<reference evidence="2 3" key="1">
    <citation type="journal article" date="2024" name="Int. J. Syst. Evol. Microbiol.">
        <title>Paenibacillus hexagrammi sp. nov., a novel bacterium isolated from the gut content of Hexagrammos agrammus.</title>
        <authorList>
            <person name="Jung H.K."/>
            <person name="Kim D.G."/>
            <person name="Zin H."/>
            <person name="Park J."/>
            <person name="Jung H."/>
            <person name="Kim Y.O."/>
            <person name="Kong H.J."/>
            <person name="Kim J.W."/>
            <person name="Kim Y.S."/>
        </authorList>
    </citation>
    <scope>NUCLEOTIDE SEQUENCE [LARGE SCALE GENOMIC DNA]</scope>
    <source>
        <strain evidence="2 3">YPD9-1</strain>
    </source>
</reference>
<name>A0ABY3SDV1_9BACL</name>
<organism evidence="2 3">
    <name type="scientific">Paenibacillus hexagrammi</name>
    <dbReference type="NCBI Taxonomy" id="2908839"/>
    <lineage>
        <taxon>Bacteria</taxon>
        <taxon>Bacillati</taxon>
        <taxon>Bacillota</taxon>
        <taxon>Bacilli</taxon>
        <taxon>Bacillales</taxon>
        <taxon>Paenibacillaceae</taxon>
        <taxon>Paenibacillus</taxon>
    </lineage>
</organism>
<gene>
    <name evidence="2" type="ORF">L0M14_20015</name>
</gene>
<evidence type="ECO:0000259" key="1">
    <source>
        <dbReference type="Pfam" id="PF08240"/>
    </source>
</evidence>
<keyword evidence="3" id="KW-1185">Reference proteome</keyword>
<dbReference type="InterPro" id="IPR013154">
    <property type="entry name" value="ADH-like_N"/>
</dbReference>
<dbReference type="EMBL" id="CP090978">
    <property type="protein sequence ID" value="UJF32012.1"/>
    <property type="molecule type" value="Genomic_DNA"/>
</dbReference>
<proteinExistence type="predicted"/>
<dbReference type="InterPro" id="IPR011032">
    <property type="entry name" value="GroES-like_sf"/>
</dbReference>
<dbReference type="Gene3D" id="3.90.180.10">
    <property type="entry name" value="Medium-chain alcohol dehydrogenases, catalytic domain"/>
    <property type="match status" value="1"/>
</dbReference>
<protein>
    <submittedName>
        <fullName evidence="2">Alcohol dehydrogenase catalytic domain-containing protein</fullName>
    </submittedName>
</protein>
<dbReference type="Proteomes" id="UP001649230">
    <property type="component" value="Chromosome"/>
</dbReference>
<dbReference type="RefSeq" id="WP_235118357.1">
    <property type="nucleotide sequence ID" value="NZ_CP090978.1"/>
</dbReference>
<accession>A0ABY3SDV1</accession>
<dbReference type="PANTHER" id="PTHR43677:SF4">
    <property type="entry name" value="QUINONE OXIDOREDUCTASE-LIKE PROTEIN 2"/>
    <property type="match status" value="1"/>
</dbReference>
<feature type="domain" description="Alcohol dehydrogenase-like N-terminal" evidence="1">
    <location>
        <begin position="33"/>
        <end position="83"/>
    </location>
</feature>
<dbReference type="SUPFAM" id="SSF50129">
    <property type="entry name" value="GroES-like"/>
    <property type="match status" value="1"/>
</dbReference>
<evidence type="ECO:0000313" key="3">
    <source>
        <dbReference type="Proteomes" id="UP001649230"/>
    </source>
</evidence>
<evidence type="ECO:0000313" key="2">
    <source>
        <dbReference type="EMBL" id="UJF32012.1"/>
    </source>
</evidence>
<dbReference type="Pfam" id="PF08240">
    <property type="entry name" value="ADH_N"/>
    <property type="match status" value="1"/>
</dbReference>
<sequence>MKDKQSNERVVVTQYGGPGVLKLIEEAMPQPLAGEVRIKVQAAGVALADAMRREGRYPGSPSTPFTPGYDIVGIIDAIGIQVDPRIGLGTKAAAFFLA</sequence>
<dbReference type="InterPro" id="IPR051397">
    <property type="entry name" value="Zn-ADH-like_protein"/>
</dbReference>